<keyword evidence="3" id="KW-1185">Reference proteome</keyword>
<evidence type="ECO:0000256" key="1">
    <source>
        <dbReference type="SAM" id="MobiDB-lite"/>
    </source>
</evidence>
<evidence type="ECO:0000313" key="2">
    <source>
        <dbReference type="EMBL" id="KOT30291.1"/>
    </source>
</evidence>
<dbReference type="AlphaFoldDB" id="A0A0M8QGH8"/>
<sequence>MSWTFPSARAGQCTRPALPRLGFSPELGPDDAAPGGKAFRAPFTVDHQSGSTGGGKIKKPSVEVSHDDGTTWCSARVTPAGKGWTALVRHPEGPGFVSLRTTAGDSAGHSITQSVIHAYRLK</sequence>
<name>A0A0M8QGH8_9ACTN</name>
<protein>
    <submittedName>
        <fullName evidence="2">Uncharacterized protein</fullName>
    </submittedName>
</protein>
<reference evidence="2 3" key="1">
    <citation type="submission" date="2015-07" db="EMBL/GenBank/DDBJ databases">
        <authorList>
            <person name="Noorani M."/>
        </authorList>
    </citation>
    <scope>NUCLEOTIDE SEQUENCE [LARGE SCALE GENOMIC DNA]</scope>
    <source>
        <strain evidence="2 3">NRRL B-24567</strain>
    </source>
</reference>
<comment type="caution">
    <text evidence="2">The sequence shown here is derived from an EMBL/GenBank/DDBJ whole genome shotgun (WGS) entry which is preliminary data.</text>
</comment>
<accession>A0A0M8QGH8</accession>
<feature type="region of interest" description="Disordered" evidence="1">
    <location>
        <begin position="14"/>
        <end position="69"/>
    </location>
</feature>
<feature type="compositionally biased region" description="Basic and acidic residues" evidence="1">
    <location>
        <begin position="60"/>
        <end position="69"/>
    </location>
</feature>
<dbReference type="RefSeq" id="WP_030836328.1">
    <property type="nucleotide sequence ID" value="NZ_LGCN01000242.1"/>
</dbReference>
<dbReference type="PATRIC" id="fig|36816.3.peg.7194"/>
<gene>
    <name evidence="2" type="ORF">ADK41_33115</name>
</gene>
<dbReference type="Proteomes" id="UP000037773">
    <property type="component" value="Unassembled WGS sequence"/>
</dbReference>
<organism evidence="2 3">
    <name type="scientific">Streptomyces caelestis</name>
    <dbReference type="NCBI Taxonomy" id="36816"/>
    <lineage>
        <taxon>Bacteria</taxon>
        <taxon>Bacillati</taxon>
        <taxon>Actinomycetota</taxon>
        <taxon>Actinomycetes</taxon>
        <taxon>Kitasatosporales</taxon>
        <taxon>Streptomycetaceae</taxon>
        <taxon>Streptomyces</taxon>
    </lineage>
</organism>
<dbReference type="EMBL" id="LGCN01000242">
    <property type="protein sequence ID" value="KOT30291.1"/>
    <property type="molecule type" value="Genomic_DNA"/>
</dbReference>
<evidence type="ECO:0000313" key="3">
    <source>
        <dbReference type="Proteomes" id="UP000037773"/>
    </source>
</evidence>
<proteinExistence type="predicted"/>